<keyword evidence="2 4" id="KW-0808">Transferase</keyword>
<dbReference type="GO" id="GO:0000824">
    <property type="term" value="F:inositol-1,4,5,6-tetrakisphosphate 3-kinase activity"/>
    <property type="evidence" value="ECO:0007669"/>
    <property type="project" value="TreeGrafter"/>
</dbReference>
<comment type="similarity">
    <text evidence="1 4">Belongs to the inositol phosphokinase (IPK) family.</text>
</comment>
<dbReference type="Gene3D" id="3.30.470.160">
    <property type="entry name" value="Inositol polyphosphate kinase"/>
    <property type="match status" value="1"/>
</dbReference>
<proteinExistence type="inferred from homology"/>
<dbReference type="Proteomes" id="UP000758603">
    <property type="component" value="Unassembled WGS sequence"/>
</dbReference>
<dbReference type="RefSeq" id="XP_045963039.1">
    <property type="nucleotide sequence ID" value="XM_046104433.1"/>
</dbReference>
<dbReference type="GeneID" id="70133324"/>
<dbReference type="GO" id="GO:0032958">
    <property type="term" value="P:inositol phosphate biosynthetic process"/>
    <property type="evidence" value="ECO:0007669"/>
    <property type="project" value="InterPro"/>
</dbReference>
<keyword evidence="3 4" id="KW-0418">Kinase</keyword>
<sequence length="455" mass="50943">MDREIAPKLLSAAATFPQTKRALSGDRAMPKREELNDYKYACWYIVRRRGELFIKPCTQSEIQFYESAHTLHPDFADLMPLYYGSLSLTETTTDEMIHAQIPGIVAKADVPEAAKKDVQAHLHLDQRATLVSPAPGAAPELHRTVTDPGNGGDWVPNKSRKITTDKAVVLHNSSFGYKKANIMDAKLGYDLAAPDAPQAKKDRFREIAEATTHKNYGFRVAGMRVYQGTPYLPKESGGDGEDGEVVKQDDEGFKIYDKYWGRDTVKDNNVQEMLWKNFFFIESAGIDEELARIVVQAFLADLEMVEEVLMANESRMYSASLLFVFEGDGEALRVAMEEKTALAQKREEEREARSNARSSVLDKVTESGPCANLRIDSGIGMDEDGNAVFNSTIADLVYEDGSDYSDEEDFSTEPYIYSLKLIDFAHAKWHPGQGPDENVLQGVRGLIKLLKRMLD</sequence>
<dbReference type="EC" id="2.7.-.-" evidence="4"/>
<dbReference type="SUPFAM" id="SSF56104">
    <property type="entry name" value="SAICAR synthase-like"/>
    <property type="match status" value="1"/>
</dbReference>
<dbReference type="GO" id="GO:0005634">
    <property type="term" value="C:nucleus"/>
    <property type="evidence" value="ECO:0007669"/>
    <property type="project" value="TreeGrafter"/>
</dbReference>
<dbReference type="AlphaFoldDB" id="A0A9P9A294"/>
<dbReference type="EMBL" id="JAGPXC010000001">
    <property type="protein sequence ID" value="KAH6658908.1"/>
    <property type="molecule type" value="Genomic_DNA"/>
</dbReference>
<accession>A0A9P9A294</accession>
<evidence type="ECO:0000256" key="1">
    <source>
        <dbReference type="ARBA" id="ARBA00007374"/>
    </source>
</evidence>
<evidence type="ECO:0000256" key="5">
    <source>
        <dbReference type="SAM" id="MobiDB-lite"/>
    </source>
</evidence>
<dbReference type="PANTHER" id="PTHR12400:SF103">
    <property type="entry name" value="INOSITOL POLYPHOSPHATE MULTIKINASE"/>
    <property type="match status" value="1"/>
</dbReference>
<organism evidence="6 7">
    <name type="scientific">Truncatella angustata</name>
    <dbReference type="NCBI Taxonomy" id="152316"/>
    <lineage>
        <taxon>Eukaryota</taxon>
        <taxon>Fungi</taxon>
        <taxon>Dikarya</taxon>
        <taxon>Ascomycota</taxon>
        <taxon>Pezizomycotina</taxon>
        <taxon>Sordariomycetes</taxon>
        <taxon>Xylariomycetidae</taxon>
        <taxon>Amphisphaeriales</taxon>
        <taxon>Sporocadaceae</taxon>
        <taxon>Truncatella</taxon>
    </lineage>
</organism>
<dbReference type="PANTHER" id="PTHR12400">
    <property type="entry name" value="INOSITOL POLYPHOSPHATE KINASE"/>
    <property type="match status" value="1"/>
</dbReference>
<evidence type="ECO:0000256" key="4">
    <source>
        <dbReference type="RuleBase" id="RU363090"/>
    </source>
</evidence>
<dbReference type="GO" id="GO:0008440">
    <property type="term" value="F:inositol-1,4,5-trisphosphate 3-kinase activity"/>
    <property type="evidence" value="ECO:0007669"/>
    <property type="project" value="TreeGrafter"/>
</dbReference>
<dbReference type="GO" id="GO:0046854">
    <property type="term" value="P:phosphatidylinositol phosphate biosynthetic process"/>
    <property type="evidence" value="ECO:0007669"/>
    <property type="project" value="TreeGrafter"/>
</dbReference>
<name>A0A9P9A294_9PEZI</name>
<evidence type="ECO:0000313" key="7">
    <source>
        <dbReference type="Proteomes" id="UP000758603"/>
    </source>
</evidence>
<dbReference type="OrthoDB" id="338650at2759"/>
<protein>
    <recommendedName>
        <fullName evidence="4">Kinase</fullName>
        <ecNumber evidence="4">2.7.-.-</ecNumber>
    </recommendedName>
</protein>
<evidence type="ECO:0000256" key="2">
    <source>
        <dbReference type="ARBA" id="ARBA00022679"/>
    </source>
</evidence>
<evidence type="ECO:0000313" key="6">
    <source>
        <dbReference type="EMBL" id="KAH6658908.1"/>
    </source>
</evidence>
<gene>
    <name evidence="6" type="ORF">BKA67DRAFT_589242</name>
</gene>
<comment type="caution">
    <text evidence="6">The sequence shown here is derived from an EMBL/GenBank/DDBJ whole genome shotgun (WGS) entry which is preliminary data.</text>
</comment>
<keyword evidence="7" id="KW-1185">Reference proteome</keyword>
<reference evidence="6" key="1">
    <citation type="journal article" date="2021" name="Nat. Commun.">
        <title>Genetic determinants of endophytism in the Arabidopsis root mycobiome.</title>
        <authorList>
            <person name="Mesny F."/>
            <person name="Miyauchi S."/>
            <person name="Thiergart T."/>
            <person name="Pickel B."/>
            <person name="Atanasova L."/>
            <person name="Karlsson M."/>
            <person name="Huettel B."/>
            <person name="Barry K.W."/>
            <person name="Haridas S."/>
            <person name="Chen C."/>
            <person name="Bauer D."/>
            <person name="Andreopoulos W."/>
            <person name="Pangilinan J."/>
            <person name="LaButti K."/>
            <person name="Riley R."/>
            <person name="Lipzen A."/>
            <person name="Clum A."/>
            <person name="Drula E."/>
            <person name="Henrissat B."/>
            <person name="Kohler A."/>
            <person name="Grigoriev I.V."/>
            <person name="Martin F.M."/>
            <person name="Hacquard S."/>
        </authorList>
    </citation>
    <scope>NUCLEOTIDE SEQUENCE</scope>
    <source>
        <strain evidence="6">MPI-SDFR-AT-0073</strain>
    </source>
</reference>
<dbReference type="InterPro" id="IPR038286">
    <property type="entry name" value="IPK_sf"/>
</dbReference>
<dbReference type="Pfam" id="PF03770">
    <property type="entry name" value="IPK"/>
    <property type="match status" value="1"/>
</dbReference>
<evidence type="ECO:0000256" key="3">
    <source>
        <dbReference type="ARBA" id="ARBA00022777"/>
    </source>
</evidence>
<dbReference type="InterPro" id="IPR005522">
    <property type="entry name" value="IPK"/>
</dbReference>
<feature type="region of interest" description="Disordered" evidence="5">
    <location>
        <begin position="135"/>
        <end position="158"/>
    </location>
</feature>
<dbReference type="GO" id="GO:0005737">
    <property type="term" value="C:cytoplasm"/>
    <property type="evidence" value="ECO:0007669"/>
    <property type="project" value="TreeGrafter"/>
</dbReference>